<dbReference type="InterPro" id="IPR001304">
    <property type="entry name" value="C-type_lectin-like"/>
</dbReference>
<dbReference type="Pfam" id="PF00059">
    <property type="entry name" value="Lectin_C"/>
    <property type="match status" value="1"/>
</dbReference>
<dbReference type="InterPro" id="IPR016187">
    <property type="entry name" value="CTDL_fold"/>
</dbReference>
<dbReference type="SMART" id="SM00034">
    <property type="entry name" value="CLECT"/>
    <property type="match status" value="1"/>
</dbReference>
<accession>A0AAW0P5V4</accession>
<protein>
    <recommendedName>
        <fullName evidence="3">C-type lectin domain-containing protein</fullName>
    </recommendedName>
</protein>
<keyword evidence="1" id="KW-1015">Disulfide bond</keyword>
<proteinExistence type="predicted"/>
<dbReference type="Gene3D" id="3.10.100.10">
    <property type="entry name" value="Mannose-Binding Protein A, subunit A"/>
    <property type="match status" value="1"/>
</dbReference>
<dbReference type="CDD" id="cd00037">
    <property type="entry name" value="CLECT"/>
    <property type="match status" value="1"/>
</dbReference>
<organism evidence="4 5">
    <name type="scientific">Mugilogobius chulae</name>
    <name type="common">yellowstripe goby</name>
    <dbReference type="NCBI Taxonomy" id="88201"/>
    <lineage>
        <taxon>Eukaryota</taxon>
        <taxon>Metazoa</taxon>
        <taxon>Chordata</taxon>
        <taxon>Craniata</taxon>
        <taxon>Vertebrata</taxon>
        <taxon>Euteleostomi</taxon>
        <taxon>Actinopterygii</taxon>
        <taxon>Neopterygii</taxon>
        <taxon>Teleostei</taxon>
        <taxon>Neoteleostei</taxon>
        <taxon>Acanthomorphata</taxon>
        <taxon>Gobiaria</taxon>
        <taxon>Gobiiformes</taxon>
        <taxon>Gobioidei</taxon>
        <taxon>Gobiidae</taxon>
        <taxon>Gobionellinae</taxon>
        <taxon>Mugilogobius</taxon>
    </lineage>
</organism>
<feature type="signal peptide" evidence="2">
    <location>
        <begin position="1"/>
        <end position="20"/>
    </location>
</feature>
<evidence type="ECO:0000256" key="1">
    <source>
        <dbReference type="ARBA" id="ARBA00023157"/>
    </source>
</evidence>
<name>A0AAW0P5V4_9GOBI</name>
<reference evidence="5" key="1">
    <citation type="submission" date="2024-04" db="EMBL/GenBank/DDBJ databases">
        <title>Salinicola lusitanus LLJ914,a marine bacterium isolated from the Okinawa Trough.</title>
        <authorList>
            <person name="Li J."/>
        </authorList>
    </citation>
    <scope>NUCLEOTIDE SEQUENCE [LARGE SCALE GENOMIC DNA]</scope>
</reference>
<dbReference type="PROSITE" id="PS00615">
    <property type="entry name" value="C_TYPE_LECTIN_1"/>
    <property type="match status" value="1"/>
</dbReference>
<dbReference type="PROSITE" id="PS50041">
    <property type="entry name" value="C_TYPE_LECTIN_2"/>
    <property type="match status" value="1"/>
</dbReference>
<keyword evidence="5" id="KW-1185">Reference proteome</keyword>
<dbReference type="AlphaFoldDB" id="A0AAW0P5V4"/>
<sequence>MKRLVLCLLFVTLSTGLSSAQDGNTLRRVKRALCNPGTWCPYGDREYLFVSDPRQWAYAQLHCQAMDGTLAVIQNKPTNEFLRTLSSRMDAWIGLSDAQLDWVWLWINSERAGFRNWCRGEPNNYGGNQHCTVMNYNGENCWDDQDCTSYRPYICERTRAYTKY</sequence>
<dbReference type="InterPro" id="IPR016186">
    <property type="entry name" value="C-type_lectin-like/link_sf"/>
</dbReference>
<evidence type="ECO:0000256" key="2">
    <source>
        <dbReference type="SAM" id="SignalP"/>
    </source>
</evidence>
<dbReference type="InterPro" id="IPR050111">
    <property type="entry name" value="C-type_lectin/snaclec_domain"/>
</dbReference>
<dbReference type="SUPFAM" id="SSF56436">
    <property type="entry name" value="C-type lectin-like"/>
    <property type="match status" value="1"/>
</dbReference>
<comment type="caution">
    <text evidence="4">The sequence shown here is derived from an EMBL/GenBank/DDBJ whole genome shotgun (WGS) entry which is preliminary data.</text>
</comment>
<dbReference type="PANTHER" id="PTHR22803">
    <property type="entry name" value="MANNOSE, PHOSPHOLIPASE, LECTIN RECEPTOR RELATED"/>
    <property type="match status" value="1"/>
</dbReference>
<dbReference type="EMBL" id="JBBPFD010000010">
    <property type="protein sequence ID" value="KAK7909500.1"/>
    <property type="molecule type" value="Genomic_DNA"/>
</dbReference>
<gene>
    <name evidence="4" type="ORF">WMY93_014184</name>
</gene>
<evidence type="ECO:0000313" key="4">
    <source>
        <dbReference type="EMBL" id="KAK7909500.1"/>
    </source>
</evidence>
<evidence type="ECO:0000313" key="5">
    <source>
        <dbReference type="Proteomes" id="UP001460270"/>
    </source>
</evidence>
<evidence type="ECO:0000259" key="3">
    <source>
        <dbReference type="PROSITE" id="PS50041"/>
    </source>
</evidence>
<dbReference type="InterPro" id="IPR018378">
    <property type="entry name" value="C-type_lectin_CS"/>
</dbReference>
<feature type="chain" id="PRO_5043765887" description="C-type lectin domain-containing protein" evidence="2">
    <location>
        <begin position="21"/>
        <end position="164"/>
    </location>
</feature>
<keyword evidence="2" id="KW-0732">Signal</keyword>
<feature type="domain" description="C-type lectin" evidence="3">
    <location>
        <begin position="42"/>
        <end position="156"/>
    </location>
</feature>
<dbReference type="Proteomes" id="UP001460270">
    <property type="component" value="Unassembled WGS sequence"/>
</dbReference>